<evidence type="ECO:0000256" key="4">
    <source>
        <dbReference type="ARBA" id="ARBA00012930"/>
    </source>
</evidence>
<evidence type="ECO:0000256" key="3">
    <source>
        <dbReference type="ARBA" id="ARBA00011738"/>
    </source>
</evidence>
<dbReference type="PANTHER" id="PTHR31118:SF32">
    <property type="entry name" value="KYNURENINE FORMAMIDASE"/>
    <property type="match status" value="1"/>
</dbReference>
<reference evidence="12 13" key="1">
    <citation type="journal article" date="2016" name="Nat. Commun.">
        <title>Thousands of microbial genomes shed light on interconnected biogeochemical processes in an aquifer system.</title>
        <authorList>
            <person name="Anantharaman K."/>
            <person name="Brown C.T."/>
            <person name="Hug L.A."/>
            <person name="Sharon I."/>
            <person name="Castelle C.J."/>
            <person name="Probst A.J."/>
            <person name="Thomas B.C."/>
            <person name="Singh A."/>
            <person name="Wilkins M.J."/>
            <person name="Karaoz U."/>
            <person name="Brodie E.L."/>
            <person name="Williams K.H."/>
            <person name="Hubbard S.S."/>
            <person name="Banfield J.F."/>
        </authorList>
    </citation>
    <scope>NUCLEOTIDE SEQUENCE [LARGE SCALE GENOMIC DNA]</scope>
</reference>
<comment type="caution">
    <text evidence="12">The sequence shown here is derived from an EMBL/GenBank/DDBJ whole genome shotgun (WGS) entry which is preliminary data.</text>
</comment>
<evidence type="ECO:0000256" key="8">
    <source>
        <dbReference type="ARBA" id="ARBA00022833"/>
    </source>
</evidence>
<name>A0A1F2UI87_9ACTN</name>
<evidence type="ECO:0000256" key="7">
    <source>
        <dbReference type="ARBA" id="ARBA00022801"/>
    </source>
</evidence>
<comment type="function">
    <text evidence="2">Catalyzes the hydrolysis of N-formyl-L-kynurenine to L-kynurenine, the second step in the kynurenine pathway of tryptophan degradation.</text>
</comment>
<dbReference type="EMBL" id="MELI01000086">
    <property type="protein sequence ID" value="OFW32741.1"/>
    <property type="molecule type" value="Genomic_DNA"/>
</dbReference>
<sequence length="208" mass="22759">MQQKMYDVSVGLQPSMPVWPDNPGFEISPYQTLEEGADANVSVMKLGSHVGTHVDAPAHFIKGAPSVDTLPLDILIGEAFVFELQVQSSISLADLEVLDLRGRKRILFKTRNSMLWSKEEFTPDYVSFEIEAAEFLVRKGVKLVGIDYLSVGSYEDGVDVHHAFLESGIVVIEGLDLSSVSQGPYEIVCLPLKVIGADGAPARVVLRQ</sequence>
<evidence type="ECO:0000256" key="5">
    <source>
        <dbReference type="ARBA" id="ARBA00014889"/>
    </source>
</evidence>
<evidence type="ECO:0000256" key="10">
    <source>
        <dbReference type="ARBA" id="ARBA00048496"/>
    </source>
</evidence>
<keyword evidence="7" id="KW-0378">Hydrolase</keyword>
<gene>
    <name evidence="12" type="ORF">A2074_04260</name>
</gene>
<comment type="cofactor">
    <cofactor evidence="1">
        <name>Zn(2+)</name>
        <dbReference type="ChEBI" id="CHEBI:29105"/>
    </cofactor>
</comment>
<dbReference type="AlphaFoldDB" id="A0A1F2UI87"/>
<protein>
    <recommendedName>
        <fullName evidence="5">Kynurenine formamidase</fullName>
        <ecNumber evidence="4">3.5.1.9</ecNumber>
    </recommendedName>
</protein>
<evidence type="ECO:0000256" key="6">
    <source>
        <dbReference type="ARBA" id="ARBA00022723"/>
    </source>
</evidence>
<evidence type="ECO:0000256" key="1">
    <source>
        <dbReference type="ARBA" id="ARBA00001947"/>
    </source>
</evidence>
<evidence type="ECO:0000256" key="11">
    <source>
        <dbReference type="ARBA" id="ARBA00060547"/>
    </source>
</evidence>
<dbReference type="Pfam" id="PF04199">
    <property type="entry name" value="Cyclase"/>
    <property type="match status" value="1"/>
</dbReference>
<evidence type="ECO:0000313" key="13">
    <source>
        <dbReference type="Proteomes" id="UP000178086"/>
    </source>
</evidence>
<dbReference type="EC" id="3.5.1.9" evidence="4"/>
<accession>A0A1F2UI87</accession>
<dbReference type="PANTHER" id="PTHR31118">
    <property type="entry name" value="CYCLASE-LIKE PROTEIN 2"/>
    <property type="match status" value="1"/>
</dbReference>
<keyword evidence="6" id="KW-0479">Metal-binding</keyword>
<dbReference type="GO" id="GO:0004061">
    <property type="term" value="F:arylformamidase activity"/>
    <property type="evidence" value="ECO:0007669"/>
    <property type="project" value="UniProtKB-EC"/>
</dbReference>
<evidence type="ECO:0000256" key="2">
    <source>
        <dbReference type="ARBA" id="ARBA00002204"/>
    </source>
</evidence>
<dbReference type="Proteomes" id="UP000178086">
    <property type="component" value="Unassembled WGS sequence"/>
</dbReference>
<dbReference type="SUPFAM" id="SSF102198">
    <property type="entry name" value="Putative cyclase"/>
    <property type="match status" value="1"/>
</dbReference>
<comment type="pathway">
    <text evidence="11">Amino-acid degradation; L-tryptophan degradation via kynurenine pathway; L-kynurenine from L-tryptophan: step 2/2.</text>
</comment>
<dbReference type="FunFam" id="3.50.30.50:FF:000001">
    <property type="entry name" value="Kynurenine formamidase"/>
    <property type="match status" value="1"/>
</dbReference>
<organism evidence="12 13">
    <name type="scientific">Candidatus Aquicultor primus</name>
    <dbReference type="NCBI Taxonomy" id="1797195"/>
    <lineage>
        <taxon>Bacteria</taxon>
        <taxon>Bacillati</taxon>
        <taxon>Actinomycetota</taxon>
        <taxon>Candidatus Aquicultoria</taxon>
        <taxon>Candidatus Aquicultorales</taxon>
        <taxon>Candidatus Aquicultoraceae</taxon>
        <taxon>Candidatus Aquicultor</taxon>
    </lineage>
</organism>
<proteinExistence type="predicted"/>
<dbReference type="InterPro" id="IPR007325">
    <property type="entry name" value="KFase/CYL"/>
</dbReference>
<dbReference type="InterPro" id="IPR037175">
    <property type="entry name" value="KFase_sf"/>
</dbReference>
<dbReference type="GO" id="GO:0046872">
    <property type="term" value="F:metal ion binding"/>
    <property type="evidence" value="ECO:0007669"/>
    <property type="project" value="UniProtKB-KW"/>
</dbReference>
<keyword evidence="8" id="KW-0862">Zinc</keyword>
<evidence type="ECO:0000256" key="9">
    <source>
        <dbReference type="ARBA" id="ARBA00023079"/>
    </source>
</evidence>
<keyword evidence="9" id="KW-0823">Tryptophan catabolism</keyword>
<comment type="subunit">
    <text evidence="3">Homodimer.</text>
</comment>
<dbReference type="GO" id="GO:0019441">
    <property type="term" value="P:L-tryptophan catabolic process to kynurenine"/>
    <property type="evidence" value="ECO:0007669"/>
    <property type="project" value="InterPro"/>
</dbReference>
<evidence type="ECO:0000313" key="12">
    <source>
        <dbReference type="EMBL" id="OFW32741.1"/>
    </source>
</evidence>
<dbReference type="Gene3D" id="3.50.30.50">
    <property type="entry name" value="Putative cyclase"/>
    <property type="match status" value="1"/>
</dbReference>
<comment type="catalytic activity">
    <reaction evidence="10">
        <text>N-formyl-L-kynurenine + H2O = L-kynurenine + formate + H(+)</text>
        <dbReference type="Rhea" id="RHEA:13009"/>
        <dbReference type="ChEBI" id="CHEBI:15377"/>
        <dbReference type="ChEBI" id="CHEBI:15378"/>
        <dbReference type="ChEBI" id="CHEBI:15740"/>
        <dbReference type="ChEBI" id="CHEBI:57959"/>
        <dbReference type="ChEBI" id="CHEBI:58629"/>
        <dbReference type="EC" id="3.5.1.9"/>
    </reaction>
</comment>